<dbReference type="Proteomes" id="UP000001396">
    <property type="component" value="Unassembled WGS sequence"/>
</dbReference>
<reference evidence="8 9" key="1">
    <citation type="journal article" date="2011" name="Genome Res.">
        <title>Phylogeny-wide analysis of social amoeba genomes highlights ancient origins for complex intercellular communication.</title>
        <authorList>
            <person name="Heidel A.J."/>
            <person name="Lawal H.M."/>
            <person name="Felder M."/>
            <person name="Schilde C."/>
            <person name="Helps N.R."/>
            <person name="Tunggal B."/>
            <person name="Rivero F."/>
            <person name="John U."/>
            <person name="Schleicher M."/>
            <person name="Eichinger L."/>
            <person name="Platzer M."/>
            <person name="Noegel A.A."/>
            <person name="Schaap P."/>
            <person name="Gloeckner G."/>
        </authorList>
    </citation>
    <scope>NUCLEOTIDE SEQUENCE [LARGE SCALE GENOMIC DNA]</scope>
    <source>
        <strain evidence="9">ATCC 26659 / Pp 5 / PN500</strain>
    </source>
</reference>
<evidence type="ECO:0000256" key="6">
    <source>
        <dbReference type="ARBA" id="ARBA00023288"/>
    </source>
</evidence>
<dbReference type="STRING" id="670386.D3BT10"/>
<dbReference type="InterPro" id="IPR051434">
    <property type="entry name" value="DnaJ_C_subfamily_member5"/>
</dbReference>
<dbReference type="SUPFAM" id="SSF103506">
    <property type="entry name" value="Mitochondrial carrier"/>
    <property type="match status" value="1"/>
</dbReference>
<dbReference type="GO" id="GO:0005737">
    <property type="term" value="C:cytoplasm"/>
    <property type="evidence" value="ECO:0007669"/>
    <property type="project" value="UniProtKB-ARBA"/>
</dbReference>
<feature type="domain" description="J" evidence="7">
    <location>
        <begin position="21"/>
        <end position="84"/>
    </location>
</feature>
<dbReference type="InParanoid" id="D3BT10"/>
<evidence type="ECO:0000313" key="8">
    <source>
        <dbReference type="EMBL" id="EFA75625.1"/>
    </source>
</evidence>
<dbReference type="OMA" id="MMTKINN"/>
<evidence type="ECO:0000313" key="9">
    <source>
        <dbReference type="Proteomes" id="UP000001396"/>
    </source>
</evidence>
<comment type="subcellular location">
    <subcellularLocation>
        <location evidence="1">Membrane</location>
        <topology evidence="1">Lipid-anchor</topology>
    </subcellularLocation>
</comment>
<dbReference type="RefSeq" id="XP_020427759.1">
    <property type="nucleotide sequence ID" value="XM_020581889.1"/>
</dbReference>
<keyword evidence="2" id="KW-0812">Transmembrane</keyword>
<dbReference type="SUPFAM" id="SSF46565">
    <property type="entry name" value="Chaperone J-domain"/>
    <property type="match status" value="1"/>
</dbReference>
<dbReference type="InterPro" id="IPR001623">
    <property type="entry name" value="DnaJ_domain"/>
</dbReference>
<evidence type="ECO:0000259" key="7">
    <source>
        <dbReference type="PROSITE" id="PS50076"/>
    </source>
</evidence>
<organism evidence="8 9">
    <name type="scientific">Heterostelium pallidum (strain ATCC 26659 / Pp 5 / PN500)</name>
    <name type="common">Cellular slime mold</name>
    <name type="synonym">Polysphondylium pallidum</name>
    <dbReference type="NCBI Taxonomy" id="670386"/>
    <lineage>
        <taxon>Eukaryota</taxon>
        <taxon>Amoebozoa</taxon>
        <taxon>Evosea</taxon>
        <taxon>Eumycetozoa</taxon>
        <taxon>Dictyostelia</taxon>
        <taxon>Acytosteliales</taxon>
        <taxon>Acytosteliaceae</taxon>
        <taxon>Heterostelium</taxon>
    </lineage>
</organism>
<dbReference type="SMART" id="SM00271">
    <property type="entry name" value="DnaJ"/>
    <property type="match status" value="1"/>
</dbReference>
<dbReference type="CDD" id="cd06257">
    <property type="entry name" value="DnaJ"/>
    <property type="match status" value="1"/>
</dbReference>
<name>D3BT10_HETP5</name>
<dbReference type="PROSITE" id="PS50076">
    <property type="entry name" value="DNAJ_2"/>
    <property type="match status" value="1"/>
</dbReference>
<dbReference type="AlphaFoldDB" id="D3BT10"/>
<gene>
    <name evidence="8" type="ORF">PPL_11131</name>
</gene>
<dbReference type="PANTHER" id="PTHR44027">
    <property type="entry name" value="DNAJ HOMOLOG SUBFAMILY C MEMBER 5 HOMOLOG"/>
    <property type="match status" value="1"/>
</dbReference>
<accession>D3BT10</accession>
<keyword evidence="4" id="KW-0564">Palmitate</keyword>
<proteinExistence type="predicted"/>
<sequence length="378" mass="43407">MSRQPAPTQEELRELLSAGRGLYELLNVSENADTKEITNSYRKLALKYHPDKNNGKTLPQMLDINKAHTILSNPRMRYLYDNYSVTEEGVHRNDDFNSPFGFHTYDYSRGGGGQSGILSQEDFVELINASIALGIQLVATPLRNIAIFTQTNVVGVLSGYQAFKRLYNTQGIRGLWRGSITQHALSFIGNKVSRFMTGFVMLPIKESYQHPLLKSVVSSFFEYPFELILTIYIVRQEFDSIFEIFNHLIEARGTNSLWVGFSLHMTLNILGSQLDLQLARLKEYSFEQYTRNPQSKTWRYINFILSSTFCNTLIYSSIMTPLTGLCYQRQLQSLLRVKERQTTLQLLKRNWTNGGLSRVYAGLIPLTCYLIMMDNNYV</sequence>
<dbReference type="FunCoup" id="D3BT10">
    <property type="interactions" value="160"/>
</dbReference>
<dbReference type="InterPro" id="IPR036869">
    <property type="entry name" value="J_dom_sf"/>
</dbReference>
<dbReference type="Gene3D" id="1.50.40.10">
    <property type="entry name" value="Mitochondrial carrier domain"/>
    <property type="match status" value="1"/>
</dbReference>
<evidence type="ECO:0000256" key="2">
    <source>
        <dbReference type="ARBA" id="ARBA00022692"/>
    </source>
</evidence>
<evidence type="ECO:0000256" key="3">
    <source>
        <dbReference type="ARBA" id="ARBA00023136"/>
    </source>
</evidence>
<protein>
    <recommendedName>
        <fullName evidence="7">J domain-containing protein</fullName>
    </recommendedName>
</protein>
<keyword evidence="3" id="KW-0472">Membrane</keyword>
<dbReference type="EMBL" id="ADBJ01000054">
    <property type="protein sequence ID" value="EFA75625.1"/>
    <property type="molecule type" value="Genomic_DNA"/>
</dbReference>
<dbReference type="GeneID" id="31366600"/>
<evidence type="ECO:0000256" key="1">
    <source>
        <dbReference type="ARBA" id="ARBA00004635"/>
    </source>
</evidence>
<evidence type="ECO:0000256" key="4">
    <source>
        <dbReference type="ARBA" id="ARBA00023139"/>
    </source>
</evidence>
<keyword evidence="9" id="KW-1185">Reference proteome</keyword>
<keyword evidence="5" id="KW-0143">Chaperone</keyword>
<comment type="caution">
    <text evidence="8">The sequence shown here is derived from an EMBL/GenBank/DDBJ whole genome shotgun (WGS) entry which is preliminary data.</text>
</comment>
<keyword evidence="6" id="KW-0449">Lipoprotein</keyword>
<dbReference type="Pfam" id="PF00226">
    <property type="entry name" value="DnaJ"/>
    <property type="match status" value="1"/>
</dbReference>
<dbReference type="GO" id="GO:0016020">
    <property type="term" value="C:membrane"/>
    <property type="evidence" value="ECO:0007669"/>
    <property type="project" value="UniProtKB-SubCell"/>
</dbReference>
<dbReference type="Gene3D" id="1.10.287.110">
    <property type="entry name" value="DnaJ domain"/>
    <property type="match status" value="1"/>
</dbReference>
<dbReference type="PANTHER" id="PTHR44027:SF7">
    <property type="entry name" value="DNAJ HOMOLOG SUBFAMILY C MEMBER 5 HOMOLOG"/>
    <property type="match status" value="1"/>
</dbReference>
<evidence type="ECO:0000256" key="5">
    <source>
        <dbReference type="ARBA" id="ARBA00023186"/>
    </source>
</evidence>
<dbReference type="PRINTS" id="PR00625">
    <property type="entry name" value="JDOMAIN"/>
</dbReference>
<dbReference type="InterPro" id="IPR023395">
    <property type="entry name" value="MCP_dom_sf"/>
</dbReference>